<dbReference type="EMBL" id="SBIP01000001">
    <property type="protein sequence ID" value="RWX81775.1"/>
    <property type="molecule type" value="Genomic_DNA"/>
</dbReference>
<dbReference type="GO" id="GO:0005975">
    <property type="term" value="P:carbohydrate metabolic process"/>
    <property type="evidence" value="ECO:0007669"/>
    <property type="project" value="InterPro"/>
</dbReference>
<gene>
    <name evidence="1" type="primary">pxpA</name>
    <name evidence="2" type="ORF">EPK99_05855</name>
</gene>
<dbReference type="GO" id="GO:0017168">
    <property type="term" value="F:5-oxoprolinase (ATP-hydrolyzing) activity"/>
    <property type="evidence" value="ECO:0007669"/>
    <property type="project" value="UniProtKB-UniRule"/>
</dbReference>
<organism evidence="2 3">
    <name type="scientific">Neorhizobium lilium</name>
    <dbReference type="NCBI Taxonomy" id="2503024"/>
    <lineage>
        <taxon>Bacteria</taxon>
        <taxon>Pseudomonadati</taxon>
        <taxon>Pseudomonadota</taxon>
        <taxon>Alphaproteobacteria</taxon>
        <taxon>Hyphomicrobiales</taxon>
        <taxon>Rhizobiaceae</taxon>
        <taxon>Rhizobium/Agrobacterium group</taxon>
        <taxon>Neorhizobium</taxon>
    </lineage>
</organism>
<dbReference type="CDD" id="cd10787">
    <property type="entry name" value="LamB_YcsF_like"/>
    <property type="match status" value="1"/>
</dbReference>
<keyword evidence="1" id="KW-0067">ATP-binding</keyword>
<dbReference type="PANTHER" id="PTHR30292:SF0">
    <property type="entry name" value="5-OXOPROLINASE SUBUNIT A"/>
    <property type="match status" value="1"/>
</dbReference>
<dbReference type="NCBIfam" id="NF003814">
    <property type="entry name" value="PRK05406.1-3"/>
    <property type="match status" value="1"/>
</dbReference>
<dbReference type="InterPro" id="IPR005501">
    <property type="entry name" value="LamB/YcsF/PxpA-like"/>
</dbReference>
<sequence length="271" mass="28823">MTTIDLNCDMGESFGAYQMGDDMAMMNVITTANIACGFHAGDPSVMRDTILAAKAKGVAIGAHPSLMDLYGFGRRRISGERPEDLEAQLIYQIAAIQGMATALGWPITHMKTHGALNNMAAEDATLAKICVSAIRTVDPSLVFITLPFSETMKAAEAAGLTIACEVYADRRYTDNGMLAPRQMEGAVIHDLQQSVDQVLSMLRDKRIPTIGGGYVPVEPATVCIHGDTPGAVATARAMRQELTRVGIDIVPFAKPVAGAGTALRPVWTEGA</sequence>
<dbReference type="Proteomes" id="UP000287687">
    <property type="component" value="Unassembled WGS sequence"/>
</dbReference>
<reference evidence="2 3" key="1">
    <citation type="submission" date="2019-01" db="EMBL/GenBank/DDBJ databases">
        <title>The draft genome of Rhizobium sp. 24NR.</title>
        <authorList>
            <person name="Liu L."/>
            <person name="Liang L."/>
            <person name="Shi S."/>
            <person name="Xu L."/>
            <person name="Wang X."/>
            <person name="Li L."/>
            <person name="Zhang X."/>
        </authorList>
    </citation>
    <scope>NUCLEOTIDE SEQUENCE [LARGE SCALE GENOMIC DNA]</scope>
    <source>
        <strain evidence="2 3">24NR</strain>
    </source>
</reference>
<dbReference type="NCBIfam" id="NF003816">
    <property type="entry name" value="PRK05406.1-5"/>
    <property type="match status" value="1"/>
</dbReference>
<comment type="similarity">
    <text evidence="1">Belongs to the LamB/PxpA family.</text>
</comment>
<dbReference type="PANTHER" id="PTHR30292">
    <property type="entry name" value="UNCHARACTERIZED PROTEIN YBGL-RELATED"/>
    <property type="match status" value="1"/>
</dbReference>
<proteinExistence type="inferred from homology"/>
<dbReference type="AlphaFoldDB" id="A0A444LN65"/>
<dbReference type="RefSeq" id="WP_128441968.1">
    <property type="nucleotide sequence ID" value="NZ_SBIP01000001.1"/>
</dbReference>
<comment type="catalytic activity">
    <reaction evidence="1">
        <text>5-oxo-L-proline + ATP + 2 H2O = L-glutamate + ADP + phosphate + H(+)</text>
        <dbReference type="Rhea" id="RHEA:10348"/>
        <dbReference type="ChEBI" id="CHEBI:15377"/>
        <dbReference type="ChEBI" id="CHEBI:15378"/>
        <dbReference type="ChEBI" id="CHEBI:29985"/>
        <dbReference type="ChEBI" id="CHEBI:30616"/>
        <dbReference type="ChEBI" id="CHEBI:43474"/>
        <dbReference type="ChEBI" id="CHEBI:58402"/>
        <dbReference type="ChEBI" id="CHEBI:456216"/>
        <dbReference type="EC" id="3.5.2.9"/>
    </reaction>
</comment>
<evidence type="ECO:0000313" key="2">
    <source>
        <dbReference type="EMBL" id="RWX81775.1"/>
    </source>
</evidence>
<comment type="function">
    <text evidence="1">Catalyzes the cleavage of 5-oxoproline to form L-glutamate coupled to the hydrolysis of ATP to ADP and inorganic phosphate.</text>
</comment>
<dbReference type="GO" id="GO:0005524">
    <property type="term" value="F:ATP binding"/>
    <property type="evidence" value="ECO:0007669"/>
    <property type="project" value="UniProtKB-UniRule"/>
</dbReference>
<dbReference type="SUPFAM" id="SSF88713">
    <property type="entry name" value="Glycoside hydrolase/deacetylase"/>
    <property type="match status" value="1"/>
</dbReference>
<comment type="caution">
    <text evidence="2">The sequence shown here is derived from an EMBL/GenBank/DDBJ whole genome shotgun (WGS) entry which is preliminary data.</text>
</comment>
<keyword evidence="1" id="KW-0547">Nucleotide-binding</keyword>
<name>A0A444LN65_9HYPH</name>
<comment type="subunit">
    <text evidence="1">Forms a complex composed of PxpA, PxpB and PxpC.</text>
</comment>
<evidence type="ECO:0000313" key="3">
    <source>
        <dbReference type="Proteomes" id="UP000287687"/>
    </source>
</evidence>
<protein>
    <recommendedName>
        <fullName evidence="1">5-oxoprolinase subunit A</fullName>
        <shortName evidence="1">5-OPase subunit A</shortName>
        <ecNumber evidence="1">3.5.2.9</ecNumber>
    </recommendedName>
    <alternativeName>
        <fullName evidence="1">5-oxoprolinase (ATP-hydrolyzing) subunit A</fullName>
    </alternativeName>
</protein>
<dbReference type="Gene3D" id="3.20.20.370">
    <property type="entry name" value="Glycoside hydrolase/deacetylase"/>
    <property type="match status" value="1"/>
</dbReference>
<dbReference type="HAMAP" id="MF_00691">
    <property type="entry name" value="PxpA"/>
    <property type="match status" value="1"/>
</dbReference>
<dbReference type="InterPro" id="IPR011330">
    <property type="entry name" value="Glyco_hydro/deAcase_b/a-brl"/>
</dbReference>
<dbReference type="Pfam" id="PF03746">
    <property type="entry name" value="LamB_YcsF"/>
    <property type="match status" value="1"/>
</dbReference>
<dbReference type="OrthoDB" id="9773478at2"/>
<dbReference type="EC" id="3.5.2.9" evidence="1"/>
<keyword evidence="3" id="KW-1185">Reference proteome</keyword>
<evidence type="ECO:0000256" key="1">
    <source>
        <dbReference type="HAMAP-Rule" id="MF_00691"/>
    </source>
</evidence>
<accession>A0A444LN65</accession>
<keyword evidence="1" id="KW-0378">Hydrolase</keyword>